<comment type="caution">
    <text evidence="2">The sequence shown here is derived from an EMBL/GenBank/DDBJ whole genome shotgun (WGS) entry which is preliminary data.</text>
</comment>
<gene>
    <name evidence="2" type="ORF">PHYBOEH_006600</name>
</gene>
<sequence>MDRTSLALLRQQMREKENAPTEPNTQPSKAAKTTGLKKKMKTSEIKETSPNTSIGRLEPQSAITLHKVKSVTQAPTDDESTPLKLKRPAPRSKRTGPNEVSYTADVNAGLAVRQILQRSEFGDMKEYLQSTSKGELFQQALVVAKHVQAMKKKSDETAEAFAAEMARLQSKCSEVTSDLVERERVCKEHEKENAGLVDRLKIAQDEYQSLIAWVREHEDKLKASQQTKKDQAQLIDEMSKVQRHREDQLHEIKKEREQALCFAEEMQEQAMLQRDIDRIQDDLTNEKAENKKLLIEIQRKTQALDQMSNGIENARNQLSTLQGQVQLEAISRQSITQERDRLQQQYQRDREDWKSTQEHRDAQEKLKAEEFRKMDLEKKRKSAQAKSTLFS</sequence>
<feature type="compositionally biased region" description="Basic and acidic residues" evidence="1">
    <location>
        <begin position="337"/>
        <end position="378"/>
    </location>
</feature>
<evidence type="ECO:0000256" key="1">
    <source>
        <dbReference type="SAM" id="MobiDB-lite"/>
    </source>
</evidence>
<evidence type="ECO:0000313" key="3">
    <source>
        <dbReference type="Proteomes" id="UP000693981"/>
    </source>
</evidence>
<evidence type="ECO:0000313" key="2">
    <source>
        <dbReference type="EMBL" id="KAG7391766.1"/>
    </source>
</evidence>
<protein>
    <submittedName>
        <fullName evidence="2">Uncharacterized protein</fullName>
    </submittedName>
</protein>
<proteinExistence type="predicted"/>
<dbReference type="OrthoDB" id="116634at2759"/>
<keyword evidence="3" id="KW-1185">Reference proteome</keyword>
<name>A0A8T1WED1_9STRA</name>
<feature type="region of interest" description="Disordered" evidence="1">
    <location>
        <begin position="1"/>
        <end position="100"/>
    </location>
</feature>
<feature type="compositionally biased region" description="Basic residues" evidence="1">
    <location>
        <begin position="84"/>
        <end position="94"/>
    </location>
</feature>
<dbReference type="AlphaFoldDB" id="A0A8T1WED1"/>
<feature type="region of interest" description="Disordered" evidence="1">
    <location>
        <begin position="334"/>
        <end position="391"/>
    </location>
</feature>
<reference evidence="2" key="1">
    <citation type="submission" date="2021-02" db="EMBL/GenBank/DDBJ databases">
        <authorList>
            <person name="Palmer J.M."/>
        </authorList>
    </citation>
    <scope>NUCLEOTIDE SEQUENCE</scope>
    <source>
        <strain evidence="2">SCRP23</strain>
    </source>
</reference>
<dbReference type="EMBL" id="JAGDFL010000351">
    <property type="protein sequence ID" value="KAG7391766.1"/>
    <property type="molecule type" value="Genomic_DNA"/>
</dbReference>
<accession>A0A8T1WED1</accession>
<dbReference type="Proteomes" id="UP000693981">
    <property type="component" value="Unassembled WGS sequence"/>
</dbReference>
<organism evidence="2 3">
    <name type="scientific">Phytophthora boehmeriae</name>
    <dbReference type="NCBI Taxonomy" id="109152"/>
    <lineage>
        <taxon>Eukaryota</taxon>
        <taxon>Sar</taxon>
        <taxon>Stramenopiles</taxon>
        <taxon>Oomycota</taxon>
        <taxon>Peronosporomycetes</taxon>
        <taxon>Peronosporales</taxon>
        <taxon>Peronosporaceae</taxon>
        <taxon>Phytophthora</taxon>
    </lineage>
</organism>